<dbReference type="OrthoDB" id="2395010at2759"/>
<dbReference type="Pfam" id="PF14953">
    <property type="entry name" value="DUF4504"/>
    <property type="match status" value="1"/>
</dbReference>
<dbReference type="InterPro" id="IPR027850">
    <property type="entry name" value="DUF4504"/>
</dbReference>
<dbReference type="PANTHER" id="PTHR31366">
    <property type="entry name" value="UPF0739 PROTEIN C1ORF74"/>
    <property type="match status" value="1"/>
</dbReference>
<dbReference type="AlphaFoldDB" id="A0A8H7BZY7"/>
<organism evidence="1 2">
    <name type="scientific">Apophysomyces ossiformis</name>
    <dbReference type="NCBI Taxonomy" id="679940"/>
    <lineage>
        <taxon>Eukaryota</taxon>
        <taxon>Fungi</taxon>
        <taxon>Fungi incertae sedis</taxon>
        <taxon>Mucoromycota</taxon>
        <taxon>Mucoromycotina</taxon>
        <taxon>Mucoromycetes</taxon>
        <taxon>Mucorales</taxon>
        <taxon>Mucorineae</taxon>
        <taxon>Mucoraceae</taxon>
        <taxon>Apophysomyces</taxon>
    </lineage>
</organism>
<gene>
    <name evidence="1" type="ORF">EC973_003399</name>
</gene>
<evidence type="ECO:0000313" key="1">
    <source>
        <dbReference type="EMBL" id="KAF7729986.1"/>
    </source>
</evidence>
<dbReference type="Proteomes" id="UP000605846">
    <property type="component" value="Unassembled WGS sequence"/>
</dbReference>
<evidence type="ECO:0000313" key="2">
    <source>
        <dbReference type="Proteomes" id="UP000605846"/>
    </source>
</evidence>
<dbReference type="EMBL" id="JABAYA010000020">
    <property type="protein sequence ID" value="KAF7729986.1"/>
    <property type="molecule type" value="Genomic_DNA"/>
</dbReference>
<comment type="caution">
    <text evidence="1">The sequence shown here is derived from an EMBL/GenBank/DDBJ whole genome shotgun (WGS) entry which is preliminary data.</text>
</comment>
<dbReference type="PANTHER" id="PTHR31366:SF2">
    <property type="entry name" value="UPF0739 PROTEIN C1ORF74"/>
    <property type="match status" value="1"/>
</dbReference>
<proteinExistence type="predicted"/>
<keyword evidence="2" id="KW-1185">Reference proteome</keyword>
<name>A0A8H7BZY7_9FUNG</name>
<protein>
    <submittedName>
        <fullName evidence="1">Uncharacterized protein</fullName>
    </submittedName>
</protein>
<reference evidence="1" key="1">
    <citation type="submission" date="2020-01" db="EMBL/GenBank/DDBJ databases">
        <title>Genome Sequencing of Three Apophysomyces-Like Fungal Strains Confirms a Novel Fungal Genus in the Mucoromycota with divergent Burkholderia-like Endosymbiotic Bacteria.</title>
        <authorList>
            <person name="Stajich J.E."/>
            <person name="Macias A.M."/>
            <person name="Carter-House D."/>
            <person name="Lovett B."/>
            <person name="Kasson L.R."/>
            <person name="Berry K."/>
            <person name="Grigoriev I."/>
            <person name="Chang Y."/>
            <person name="Spatafora J."/>
            <person name="Kasson M.T."/>
        </authorList>
    </citation>
    <scope>NUCLEOTIDE SEQUENCE</scope>
    <source>
        <strain evidence="1">NRRL A-21654</strain>
    </source>
</reference>
<sequence>MLQFKDRFTFLCHPQLLEEHMTCALHGDLVFIDIRGKQPFKRDQPQHLMDWLQQQLAPFLASKQVFFLCPIVPPFMIAITGWALEYPVVYTLHSEAEDDPRIEWDEWEPRANCLGGQPLTVIRVLIHGLDKTSYPLLSFSYPTQLITTDVQALVREKMEPRVAQVTFQCPLRLEVTKEQVVLEQVAL</sequence>
<accession>A0A8H7BZY7</accession>